<evidence type="ECO:0000256" key="1">
    <source>
        <dbReference type="ARBA" id="ARBA00006190"/>
    </source>
</evidence>
<protein>
    <submittedName>
        <fullName evidence="3">Charged multivesicular body protein 2a-like</fullName>
    </submittedName>
</protein>
<keyword evidence="2" id="KW-1185">Reference proteome</keyword>
<dbReference type="Pfam" id="PF03357">
    <property type="entry name" value="Snf7"/>
    <property type="match status" value="1"/>
</dbReference>
<gene>
    <name evidence="3" type="primary">LOC115227185</name>
</gene>
<evidence type="ECO:0000313" key="3">
    <source>
        <dbReference type="RefSeq" id="XP_029653956.1"/>
    </source>
</evidence>
<dbReference type="RefSeq" id="XP_029653956.1">
    <property type="nucleotide sequence ID" value="XM_029798096.2"/>
</dbReference>
<dbReference type="InterPro" id="IPR005024">
    <property type="entry name" value="Snf7_fam"/>
</dbReference>
<dbReference type="KEGG" id="osn:115227185"/>
<proteinExistence type="inferred from homology"/>
<name>A0A6P7TYZ9_9MOLL</name>
<comment type="similarity">
    <text evidence="1">Belongs to the SNF7 family.</text>
</comment>
<organism evidence="2 3">
    <name type="scientific">Octopus sinensis</name>
    <name type="common">East Asian common octopus</name>
    <dbReference type="NCBI Taxonomy" id="2607531"/>
    <lineage>
        <taxon>Eukaryota</taxon>
        <taxon>Metazoa</taxon>
        <taxon>Spiralia</taxon>
        <taxon>Lophotrochozoa</taxon>
        <taxon>Mollusca</taxon>
        <taxon>Cephalopoda</taxon>
        <taxon>Coleoidea</taxon>
        <taxon>Octopodiformes</taxon>
        <taxon>Octopoda</taxon>
        <taxon>Incirrata</taxon>
        <taxon>Octopodidae</taxon>
        <taxon>Octopus</taxon>
    </lineage>
</organism>
<evidence type="ECO:0000313" key="2">
    <source>
        <dbReference type="Proteomes" id="UP000515154"/>
    </source>
</evidence>
<dbReference type="GO" id="GO:0007034">
    <property type="term" value="P:vacuolar transport"/>
    <property type="evidence" value="ECO:0007669"/>
    <property type="project" value="InterPro"/>
</dbReference>
<dbReference type="PANTHER" id="PTHR10476">
    <property type="entry name" value="CHARGED MULTIVESICULAR BODY PROTEIN"/>
    <property type="match status" value="1"/>
</dbReference>
<reference evidence="3" key="1">
    <citation type="submission" date="2025-08" db="UniProtKB">
        <authorList>
            <consortium name="RefSeq"/>
        </authorList>
    </citation>
    <scope>IDENTIFICATION</scope>
</reference>
<dbReference type="Proteomes" id="UP000515154">
    <property type="component" value="Unplaced"/>
</dbReference>
<sequence>MNLFSRKKPEVVLRENQRILNRTIRELDRERIKMEQQERKVISDLKQMANKNQMDAVKVIALDLVRTRRQIKKLIMMKINIQGVASKLVSLKSNASMGNVMCSVAKTLSAMNRQINLPQIQKIAMEFERQSEMMEMKQEAMDDAIDDVVGDADDDIETDKVVEQVLDELGIKMTADLNGICYLVNF</sequence>
<dbReference type="Gene3D" id="6.10.140.1230">
    <property type="match status" value="1"/>
</dbReference>
<dbReference type="AlphaFoldDB" id="A0A6P7TYZ9"/>
<accession>A0A6P7TYZ9</accession>